<dbReference type="EMBL" id="MK522034">
    <property type="protein sequence ID" value="QOR60157.1"/>
    <property type="molecule type" value="Genomic_DNA"/>
</dbReference>
<reference evidence="3" key="1">
    <citation type="submission" date="2019-02" db="EMBL/GenBank/DDBJ databases">
        <authorList>
            <person name="Bachy C."/>
            <person name="Yung C.-M."/>
            <person name="Roux S."/>
            <person name="Sullivan M.B."/>
            <person name="Worden A.Z."/>
        </authorList>
    </citation>
    <scope>NUCLEOTIDE SEQUENCE</scope>
    <source>
        <strain evidence="3">BII-V1</strain>
    </source>
</reference>
<name>A0A7S6NXU7_9PHYC</name>
<protein>
    <submittedName>
        <fullName evidence="3">Uncharacterized protein</fullName>
    </submittedName>
</protein>
<accession>A0A7S6NXU7</accession>
<sequence>MTTTNEYYNVVLNPGDTPVLGINDTAERPQPLPEPEPESQPVNHFDIRTIEIRKIYKFLHFIMFLITFMYSLMTMEEEHLAAIDMIMSATSYFSVLENNINTLKIHVMYLAINFSFATYYLYFEYIVYYFLYTVLDISTIIHLILDRRDYYIHHLVSVHSNP</sequence>
<evidence type="ECO:0000313" key="3">
    <source>
        <dbReference type="EMBL" id="QOR60157.1"/>
    </source>
</evidence>
<proteinExistence type="predicted"/>
<evidence type="ECO:0000256" key="1">
    <source>
        <dbReference type="SAM" id="MobiDB-lite"/>
    </source>
</evidence>
<feature type="transmembrane region" description="Helical" evidence="2">
    <location>
        <begin position="128"/>
        <end position="145"/>
    </location>
</feature>
<organism evidence="3">
    <name type="scientific">Bathycoccus sp. RCC716 virus 1</name>
    <dbReference type="NCBI Taxonomy" id="2530038"/>
    <lineage>
        <taxon>Viruses</taxon>
        <taxon>Varidnaviria</taxon>
        <taxon>Bamfordvirae</taxon>
        <taxon>Nucleocytoviricota</taxon>
        <taxon>Megaviricetes</taxon>
        <taxon>Algavirales</taxon>
        <taxon>Phycodnaviridae</taxon>
        <taxon>Prasinovirus</taxon>
    </lineage>
</organism>
<feature type="region of interest" description="Disordered" evidence="1">
    <location>
        <begin position="18"/>
        <end position="40"/>
    </location>
</feature>
<feature type="transmembrane region" description="Helical" evidence="2">
    <location>
        <begin position="55"/>
        <end position="73"/>
    </location>
</feature>
<keyword evidence="2" id="KW-1133">Transmembrane helix</keyword>
<keyword evidence="2" id="KW-0812">Transmembrane</keyword>
<evidence type="ECO:0000256" key="2">
    <source>
        <dbReference type="SAM" id="Phobius"/>
    </source>
</evidence>
<keyword evidence="2" id="KW-0472">Membrane</keyword>